<evidence type="ECO:0000259" key="10">
    <source>
        <dbReference type="Pfam" id="PF21082"/>
    </source>
</evidence>
<dbReference type="InterPro" id="IPR045275">
    <property type="entry name" value="MscS_archaea/bacteria_type"/>
</dbReference>
<feature type="transmembrane region" description="Helical" evidence="7">
    <location>
        <begin position="168"/>
        <end position="186"/>
    </location>
</feature>
<feature type="domain" description="Mechanosensitive ion channel MscS C-terminal" evidence="10">
    <location>
        <begin position="263"/>
        <end position="342"/>
    </location>
</feature>
<evidence type="ECO:0000313" key="13">
    <source>
        <dbReference type="Proteomes" id="UP000024816"/>
    </source>
</evidence>
<dbReference type="AlphaFoldDB" id="A0A059FEZ3"/>
<proteinExistence type="inferred from homology"/>
<dbReference type="InterPro" id="IPR006685">
    <property type="entry name" value="MscS_channel_2nd"/>
</dbReference>
<keyword evidence="7" id="KW-0813">Transport</keyword>
<dbReference type="Proteomes" id="UP000024816">
    <property type="component" value="Unassembled WGS sequence"/>
</dbReference>
<keyword evidence="4 7" id="KW-0812">Transmembrane</keyword>
<sequence length="376" mass="40708">MKLPIDTAGWPPWAATLEPYVEKWGIVLLSAIAVWVVASLLRRLVLLIGKKALSKDKEFEGSNWDLAASITRVFALILLSPIPLGLAGYDWEAMVEQRGPGAIGAVAILVIAVVIANGVARSLRRFGRKAHRRAGADDTLFAFAASLFKYLIFAVAIVFALTQLGFPTASLAALLGAAGLAIGLALQDTLKAVAAGIMLAIFRPFRIGDYVSAAGLDGEVIDITPFLTQVKQIDNKIVSITNDKVWAEPLINHTRQTRRRLDLYFDISYDDDMDLALRLVREVADAHPRILANDETWVGIHALASSSVQVRLRAYVATPEFVDVRADVTKAVKEAFDANGVTIPFQHVVYVPYKAPGGDEEKTQAAPPPMATGAND</sequence>
<keyword evidence="6 7" id="KW-0472">Membrane</keyword>
<comment type="similarity">
    <text evidence="2 7">Belongs to the MscS (TC 1.A.23) family.</text>
</comment>
<dbReference type="GO" id="GO:0005886">
    <property type="term" value="C:plasma membrane"/>
    <property type="evidence" value="ECO:0007669"/>
    <property type="project" value="UniProtKB-SubCell"/>
</dbReference>
<dbReference type="PANTHER" id="PTHR30221:SF8">
    <property type="entry name" value="SMALL-CONDUCTANCE MECHANOSENSITIVE CHANNEL"/>
    <property type="match status" value="1"/>
</dbReference>
<dbReference type="STRING" id="1280952.HJA_07147"/>
<name>A0A059FEZ3_9PROT</name>
<dbReference type="EMBL" id="ARYJ01000004">
    <property type="protein sequence ID" value="KCZ89053.1"/>
    <property type="molecule type" value="Genomic_DNA"/>
</dbReference>
<evidence type="ECO:0000256" key="3">
    <source>
        <dbReference type="ARBA" id="ARBA00022475"/>
    </source>
</evidence>
<comment type="subcellular location">
    <subcellularLocation>
        <location evidence="7">Cell inner membrane</location>
        <topology evidence="7">Multi-pass membrane protein</topology>
    </subcellularLocation>
    <subcellularLocation>
        <location evidence="1">Cell membrane</location>
        <topology evidence="1">Multi-pass membrane protein</topology>
    </subcellularLocation>
</comment>
<dbReference type="PANTHER" id="PTHR30221">
    <property type="entry name" value="SMALL-CONDUCTANCE MECHANOSENSITIVE CHANNEL"/>
    <property type="match status" value="1"/>
</dbReference>
<feature type="transmembrane region" description="Helical" evidence="7">
    <location>
        <begin position="66"/>
        <end position="89"/>
    </location>
</feature>
<dbReference type="InterPro" id="IPR010920">
    <property type="entry name" value="LSM_dom_sf"/>
</dbReference>
<feature type="transmembrane region" description="Helical" evidence="7">
    <location>
        <begin position="140"/>
        <end position="162"/>
    </location>
</feature>
<dbReference type="SUPFAM" id="SSF50182">
    <property type="entry name" value="Sm-like ribonucleoproteins"/>
    <property type="match status" value="1"/>
</dbReference>
<dbReference type="InterPro" id="IPR011066">
    <property type="entry name" value="MscS_channel_C_sf"/>
</dbReference>
<evidence type="ECO:0000313" key="12">
    <source>
        <dbReference type="EMBL" id="KCZ89053.1"/>
    </source>
</evidence>
<evidence type="ECO:0000256" key="7">
    <source>
        <dbReference type="RuleBase" id="RU369025"/>
    </source>
</evidence>
<comment type="caution">
    <text evidence="7">Lacks conserved residue(s) required for the propagation of feature annotation.</text>
</comment>
<dbReference type="InterPro" id="IPR049278">
    <property type="entry name" value="MS_channel_C"/>
</dbReference>
<dbReference type="GO" id="GO:0008381">
    <property type="term" value="F:mechanosensitive monoatomic ion channel activity"/>
    <property type="evidence" value="ECO:0007669"/>
    <property type="project" value="InterPro"/>
</dbReference>
<comment type="subunit">
    <text evidence="7">Homoheptamer.</text>
</comment>
<dbReference type="PATRIC" id="fig|1280952.3.peg.1419"/>
<reference evidence="12 13" key="1">
    <citation type="journal article" date="2014" name="Antonie Van Leeuwenhoek">
        <title>Hyphomonas beringensis sp. nov. and Hyphomonas chukchiensis sp. nov., isolated from surface seawater of the Bering Sea and Chukchi Sea.</title>
        <authorList>
            <person name="Li C."/>
            <person name="Lai Q."/>
            <person name="Li G."/>
            <person name="Dong C."/>
            <person name="Wang J."/>
            <person name="Liao Y."/>
            <person name="Shao Z."/>
        </authorList>
    </citation>
    <scope>NUCLEOTIDE SEQUENCE [LARGE SCALE GENOMIC DNA]</scope>
    <source>
        <strain evidence="12 13">VP2</strain>
    </source>
</reference>
<keyword evidence="5 7" id="KW-1133">Transmembrane helix</keyword>
<organism evidence="12 13">
    <name type="scientific">Hyphomonas jannaschiana VP2</name>
    <dbReference type="NCBI Taxonomy" id="1280952"/>
    <lineage>
        <taxon>Bacteria</taxon>
        <taxon>Pseudomonadati</taxon>
        <taxon>Pseudomonadota</taxon>
        <taxon>Alphaproteobacteria</taxon>
        <taxon>Hyphomonadales</taxon>
        <taxon>Hyphomonadaceae</taxon>
        <taxon>Hyphomonas</taxon>
    </lineage>
</organism>
<dbReference type="Pfam" id="PF21088">
    <property type="entry name" value="MS_channel_1st"/>
    <property type="match status" value="1"/>
</dbReference>
<dbReference type="InterPro" id="IPR023408">
    <property type="entry name" value="MscS_beta-dom_sf"/>
</dbReference>
<evidence type="ECO:0000256" key="4">
    <source>
        <dbReference type="ARBA" id="ARBA00022692"/>
    </source>
</evidence>
<keyword evidence="7" id="KW-0997">Cell inner membrane</keyword>
<dbReference type="Gene3D" id="3.30.70.100">
    <property type="match status" value="1"/>
</dbReference>
<dbReference type="Gene3D" id="1.10.287.1260">
    <property type="match status" value="1"/>
</dbReference>
<dbReference type="Pfam" id="PF00924">
    <property type="entry name" value="MS_channel_2nd"/>
    <property type="match status" value="1"/>
</dbReference>
<dbReference type="Pfam" id="PF21082">
    <property type="entry name" value="MS_channel_3rd"/>
    <property type="match status" value="1"/>
</dbReference>
<dbReference type="Gene3D" id="2.30.30.60">
    <property type="match status" value="1"/>
</dbReference>
<evidence type="ECO:0000256" key="5">
    <source>
        <dbReference type="ARBA" id="ARBA00022989"/>
    </source>
</evidence>
<dbReference type="eggNOG" id="COG0668">
    <property type="taxonomic scope" value="Bacteria"/>
</dbReference>
<comment type="caution">
    <text evidence="12">The sequence shown here is derived from an EMBL/GenBank/DDBJ whole genome shotgun (WGS) entry which is preliminary data.</text>
</comment>
<evidence type="ECO:0000259" key="11">
    <source>
        <dbReference type="Pfam" id="PF21088"/>
    </source>
</evidence>
<dbReference type="RefSeq" id="WP_051597472.1">
    <property type="nucleotide sequence ID" value="NZ_ARYJ01000004.1"/>
</dbReference>
<accession>A0A059FEZ3</accession>
<feature type="transmembrane region" description="Helical" evidence="7">
    <location>
        <begin position="24"/>
        <end position="45"/>
    </location>
</feature>
<keyword evidence="13" id="KW-1185">Reference proteome</keyword>
<keyword evidence="7" id="KW-0406">Ion transport</keyword>
<evidence type="ECO:0000256" key="6">
    <source>
        <dbReference type="ARBA" id="ARBA00023136"/>
    </source>
</evidence>
<comment type="function">
    <text evidence="7">Mechanosensitive channel that participates in the regulation of osmotic pressure changes within the cell, opening in response to stretch forces in the membrane lipid bilayer, without the need for other proteins. Contributes to normal resistance to hypoosmotic shock. Forms an ion channel of 1.0 nanosiemens conductance with a slight preference for anions.</text>
</comment>
<feature type="region of interest" description="Disordered" evidence="8">
    <location>
        <begin position="357"/>
        <end position="376"/>
    </location>
</feature>
<evidence type="ECO:0000256" key="8">
    <source>
        <dbReference type="SAM" id="MobiDB-lite"/>
    </source>
</evidence>
<dbReference type="InterPro" id="IPR049142">
    <property type="entry name" value="MS_channel_1st"/>
</dbReference>
<dbReference type="OrthoDB" id="9814206at2"/>
<evidence type="ECO:0000256" key="1">
    <source>
        <dbReference type="ARBA" id="ARBA00004651"/>
    </source>
</evidence>
<dbReference type="SUPFAM" id="SSF82861">
    <property type="entry name" value="Mechanosensitive channel protein MscS (YggB), transmembrane region"/>
    <property type="match status" value="1"/>
</dbReference>
<keyword evidence="3" id="KW-1003">Cell membrane</keyword>
<feature type="transmembrane region" description="Helical" evidence="7">
    <location>
        <begin position="101"/>
        <end position="120"/>
    </location>
</feature>
<evidence type="ECO:0000256" key="2">
    <source>
        <dbReference type="ARBA" id="ARBA00008017"/>
    </source>
</evidence>
<feature type="domain" description="Mechanosensitive ion channel transmembrane helices 2/3" evidence="11">
    <location>
        <begin position="147"/>
        <end position="187"/>
    </location>
</feature>
<dbReference type="InterPro" id="IPR011014">
    <property type="entry name" value="MscS_channel_TM-2"/>
</dbReference>
<evidence type="ECO:0000259" key="9">
    <source>
        <dbReference type="Pfam" id="PF00924"/>
    </source>
</evidence>
<feature type="domain" description="Mechanosensitive ion channel MscS" evidence="9">
    <location>
        <begin position="189"/>
        <end position="255"/>
    </location>
</feature>
<protein>
    <recommendedName>
        <fullName evidence="7">Small-conductance mechanosensitive channel</fullName>
    </recommendedName>
</protein>
<keyword evidence="7" id="KW-0407">Ion channel</keyword>
<gene>
    <name evidence="12" type="ORF">HJA_07147</name>
</gene>
<dbReference type="SUPFAM" id="SSF82689">
    <property type="entry name" value="Mechanosensitive channel protein MscS (YggB), C-terminal domain"/>
    <property type="match status" value="1"/>
</dbReference>